<evidence type="ECO:0000259" key="6">
    <source>
        <dbReference type="Pfam" id="PF03816"/>
    </source>
</evidence>
<feature type="region of interest" description="Disordered" evidence="5">
    <location>
        <begin position="317"/>
        <end position="337"/>
    </location>
</feature>
<feature type="compositionally biased region" description="Acidic residues" evidence="5">
    <location>
        <begin position="327"/>
        <end position="337"/>
    </location>
</feature>
<dbReference type="PANTHER" id="PTHR33392:SF3">
    <property type="entry name" value="POLYISOPRENYL-TEICHOIC ACID--PEPTIDOGLYCAN TEICHOIC ACID TRANSFERASE TAGT"/>
    <property type="match status" value="1"/>
</dbReference>
<sequence>MTDRRSNYMKTWLKPTLWILAAVLLLAIGAAAGYGAYLTDKVRESAEDSHEELGRGGKSDKRTTAVTPGEDNLSVLFVGVDASAARLEKNEDRSSLSDALILATFNNDEKSVRLLSIPRDTYTYIPEVDRKDKITHAHAYGGIDSTVETVEGLLDIPVDYYARFNFSAFIEVVNAVGGIKYEVPYDLEEQNSEGKDGAIELEEGRQLLNGEEALALARTRKLDSDLARGQRQMELIKAIAREMNSFSSFRNYDNIIDAVGEDLTTNMTFDQMIAFKDYFLKEDGFDFKTMQLDGEGGYASNGAWYFMTDEESLEKTKDRLRNHLELPEEPEAQEPPG</sequence>
<dbReference type="Gene3D" id="3.40.630.190">
    <property type="entry name" value="LCP protein"/>
    <property type="match status" value="1"/>
</dbReference>
<feature type="compositionally biased region" description="Basic and acidic residues" evidence="5">
    <location>
        <begin position="48"/>
        <end position="63"/>
    </location>
</feature>
<evidence type="ECO:0000256" key="2">
    <source>
        <dbReference type="ARBA" id="ARBA00022692"/>
    </source>
</evidence>
<dbReference type="PANTHER" id="PTHR33392">
    <property type="entry name" value="POLYISOPRENYL-TEICHOIC ACID--PEPTIDOGLYCAN TEICHOIC ACID TRANSFERASE TAGU"/>
    <property type="match status" value="1"/>
</dbReference>
<dbReference type="Proteomes" id="UP000092654">
    <property type="component" value="Chromosome"/>
</dbReference>
<dbReference type="GO" id="GO:0071555">
    <property type="term" value="P:cell wall organization"/>
    <property type="evidence" value="ECO:0007669"/>
    <property type="project" value="UniProtKB-KW"/>
</dbReference>
<feature type="domain" description="Cell envelope-related transcriptional attenuator" evidence="6">
    <location>
        <begin position="97"/>
        <end position="244"/>
    </location>
</feature>
<evidence type="ECO:0000256" key="5">
    <source>
        <dbReference type="SAM" id="MobiDB-lite"/>
    </source>
</evidence>
<reference evidence="8" key="1">
    <citation type="submission" date="2015-06" db="EMBL/GenBank/DDBJ databases">
        <title>Salimicrobium jeotgali MJ3, isolated from Myulchi jeot, a traditional Korean fermented seafood.</title>
        <authorList>
            <person name="Kim K.H."/>
            <person name="Jeon C.O."/>
            <person name="Jin H.M."/>
        </authorList>
    </citation>
    <scope>NUCLEOTIDE SEQUENCE [LARGE SCALE GENOMIC DNA]</scope>
    <source>
        <strain evidence="8">MJ3</strain>
    </source>
</reference>
<dbReference type="InterPro" id="IPR004474">
    <property type="entry name" value="LytR_CpsA_psr"/>
</dbReference>
<evidence type="ECO:0000313" key="8">
    <source>
        <dbReference type="Proteomes" id="UP000092654"/>
    </source>
</evidence>
<feature type="compositionally biased region" description="Basic and acidic residues" evidence="5">
    <location>
        <begin position="317"/>
        <end position="326"/>
    </location>
</feature>
<dbReference type="KEGG" id="sje:AAV35_003180"/>
<keyword evidence="4" id="KW-1133">Transmembrane helix</keyword>
<keyword evidence="2" id="KW-0812">Transmembrane</keyword>
<proteinExistence type="inferred from homology"/>
<dbReference type="InterPro" id="IPR050922">
    <property type="entry name" value="LytR/CpsA/Psr_CW_biosynth"/>
</dbReference>
<evidence type="ECO:0000313" key="7">
    <source>
        <dbReference type="EMBL" id="AKG03885.1"/>
    </source>
</evidence>
<protein>
    <submittedName>
        <fullName evidence="7">Transcriptional regulator</fullName>
    </submittedName>
</protein>
<organism evidence="7 8">
    <name type="scientific">Salimicrobium jeotgali</name>
    <dbReference type="NCBI Taxonomy" id="1230341"/>
    <lineage>
        <taxon>Bacteria</taxon>
        <taxon>Bacillati</taxon>
        <taxon>Bacillota</taxon>
        <taxon>Bacilli</taxon>
        <taxon>Bacillales</taxon>
        <taxon>Bacillaceae</taxon>
        <taxon>Salimicrobium</taxon>
    </lineage>
</organism>
<keyword evidence="3" id="KW-0735">Signal-anchor</keyword>
<comment type="similarity">
    <text evidence="1">Belongs to the LytR/CpsA/Psr (LCP) family.</text>
</comment>
<dbReference type="Pfam" id="PF03816">
    <property type="entry name" value="LytR_cpsA_psr"/>
    <property type="match status" value="1"/>
</dbReference>
<feature type="region of interest" description="Disordered" evidence="5">
    <location>
        <begin position="48"/>
        <end position="67"/>
    </location>
</feature>
<gene>
    <name evidence="7" type="ORF">AAV35_003180</name>
</gene>
<name>A0AAC8PS03_9BACI</name>
<evidence type="ECO:0000256" key="1">
    <source>
        <dbReference type="ARBA" id="ARBA00006068"/>
    </source>
</evidence>
<dbReference type="EMBL" id="CP011361">
    <property type="protein sequence ID" value="AKG03885.1"/>
    <property type="molecule type" value="Genomic_DNA"/>
</dbReference>
<dbReference type="AlphaFoldDB" id="A0AAC8PS03"/>
<dbReference type="NCBIfam" id="TIGR00350">
    <property type="entry name" value="lytR_cpsA_psr"/>
    <property type="match status" value="1"/>
</dbReference>
<evidence type="ECO:0000256" key="3">
    <source>
        <dbReference type="ARBA" id="ARBA00022968"/>
    </source>
</evidence>
<keyword evidence="4" id="KW-0472">Membrane</keyword>
<accession>A0AAC8PS03</accession>
<evidence type="ECO:0000256" key="4">
    <source>
        <dbReference type="ARBA" id="ARBA00022989"/>
    </source>
</evidence>